<dbReference type="InterPro" id="IPR027417">
    <property type="entry name" value="P-loop_NTPase"/>
</dbReference>
<keyword evidence="5 17" id="KW-0808">Transferase</keyword>
<accession>A0A1J5NR94</accession>
<dbReference type="Pfam" id="PF13492">
    <property type="entry name" value="GAF_3"/>
    <property type="match status" value="1"/>
</dbReference>
<dbReference type="Gene3D" id="1.10.287.130">
    <property type="match status" value="1"/>
</dbReference>
<keyword evidence="9" id="KW-0067">ATP-binding</keyword>
<feature type="transmembrane region" description="Helical" evidence="15">
    <location>
        <begin position="425"/>
        <end position="443"/>
    </location>
</feature>
<evidence type="ECO:0000256" key="9">
    <source>
        <dbReference type="ARBA" id="ARBA00022840"/>
    </source>
</evidence>
<dbReference type="SMART" id="SM00387">
    <property type="entry name" value="HATPase_c"/>
    <property type="match status" value="1"/>
</dbReference>
<gene>
    <name evidence="17" type="primary">kdpD</name>
    <name evidence="17" type="ORF">MOTE_02980</name>
</gene>
<dbReference type="InterPro" id="IPR029016">
    <property type="entry name" value="GAF-like_dom_sf"/>
</dbReference>
<evidence type="ECO:0000256" key="5">
    <source>
        <dbReference type="ARBA" id="ARBA00022679"/>
    </source>
</evidence>
<evidence type="ECO:0000256" key="12">
    <source>
        <dbReference type="ARBA" id="ARBA00023136"/>
    </source>
</evidence>
<dbReference type="SUPFAM" id="SSF47384">
    <property type="entry name" value="Homodimeric domain of signal transducing histidine kinase"/>
    <property type="match status" value="1"/>
</dbReference>
<keyword evidence="11" id="KW-0902">Two-component regulatory system</keyword>
<feature type="transmembrane region" description="Helical" evidence="15">
    <location>
        <begin position="450"/>
        <end position="471"/>
    </location>
</feature>
<dbReference type="GO" id="GO:0000155">
    <property type="term" value="F:phosphorelay sensor kinase activity"/>
    <property type="evidence" value="ECO:0007669"/>
    <property type="project" value="InterPro"/>
</dbReference>
<dbReference type="FunFam" id="3.30.565.10:FF:000042">
    <property type="entry name" value="Two-component sensor histidine kinase KdpD"/>
    <property type="match status" value="1"/>
</dbReference>
<evidence type="ECO:0000256" key="15">
    <source>
        <dbReference type="SAM" id="Phobius"/>
    </source>
</evidence>
<protein>
    <recommendedName>
        <fullName evidence="3">histidine kinase</fullName>
        <ecNumber evidence="3">2.7.13.3</ecNumber>
    </recommendedName>
</protein>
<keyword evidence="12 15" id="KW-0472">Membrane</keyword>
<dbReference type="FunFam" id="3.40.50.300:FF:000483">
    <property type="entry name" value="Sensor histidine kinase KdpD"/>
    <property type="match status" value="1"/>
</dbReference>
<comment type="function">
    <text evidence="13">Member of the two-component regulatory system KdpD/KdpE involved in the regulation of the kdp operon. KdpD may function as a membrane-associated protein kinase that phosphorylates KdpE in response to environmental signals.</text>
</comment>
<dbReference type="InterPro" id="IPR014729">
    <property type="entry name" value="Rossmann-like_a/b/a_fold"/>
</dbReference>
<organism evidence="17 18">
    <name type="scientific">Neomoorella thermoacetica</name>
    <name type="common">Clostridium thermoaceticum</name>
    <dbReference type="NCBI Taxonomy" id="1525"/>
    <lineage>
        <taxon>Bacteria</taxon>
        <taxon>Bacillati</taxon>
        <taxon>Bacillota</taxon>
        <taxon>Clostridia</taxon>
        <taxon>Neomoorellales</taxon>
        <taxon>Neomoorellaceae</taxon>
        <taxon>Neomoorella</taxon>
    </lineage>
</organism>
<dbReference type="InterPro" id="IPR003852">
    <property type="entry name" value="Sig_transdc_His_kinase_KdpD_N"/>
</dbReference>
<dbReference type="InterPro" id="IPR038318">
    <property type="entry name" value="KdpD_sf"/>
</dbReference>
<comment type="caution">
    <text evidence="17">The sequence shown here is derived from an EMBL/GenBank/DDBJ whole genome shotgun (WGS) entry which is preliminary data.</text>
</comment>
<evidence type="ECO:0000256" key="2">
    <source>
        <dbReference type="ARBA" id="ARBA00004141"/>
    </source>
</evidence>
<dbReference type="PANTHER" id="PTHR45569">
    <property type="entry name" value="SENSOR PROTEIN KDPD"/>
    <property type="match status" value="1"/>
</dbReference>
<dbReference type="OrthoDB" id="9806130at2"/>
<dbReference type="Gene3D" id="3.30.450.40">
    <property type="match status" value="1"/>
</dbReference>
<keyword evidence="6 15" id="KW-0812">Transmembrane</keyword>
<dbReference type="PROSITE" id="PS50109">
    <property type="entry name" value="HIS_KIN"/>
    <property type="match status" value="1"/>
</dbReference>
<comment type="catalytic activity">
    <reaction evidence="1">
        <text>ATP + protein L-histidine = ADP + protein N-phospho-L-histidine.</text>
        <dbReference type="EC" id="2.7.13.3"/>
    </reaction>
</comment>
<evidence type="ECO:0000256" key="8">
    <source>
        <dbReference type="ARBA" id="ARBA00022777"/>
    </source>
</evidence>
<dbReference type="InterPro" id="IPR005467">
    <property type="entry name" value="His_kinase_dom"/>
</dbReference>
<dbReference type="Pfam" id="PF13493">
    <property type="entry name" value="DUF4118"/>
    <property type="match status" value="1"/>
</dbReference>
<evidence type="ECO:0000256" key="4">
    <source>
        <dbReference type="ARBA" id="ARBA00022553"/>
    </source>
</evidence>
<keyword evidence="4" id="KW-0597">Phosphoprotein</keyword>
<dbReference type="EC" id="2.7.13.3" evidence="3"/>
<feature type="region of interest" description="Disordered" evidence="14">
    <location>
        <begin position="888"/>
        <end position="907"/>
    </location>
</feature>
<dbReference type="Gene3D" id="1.20.120.620">
    <property type="entry name" value="Backbone structure of the membrane domain of e. Coli histidine kinase receptor kdpd"/>
    <property type="match status" value="1"/>
</dbReference>
<dbReference type="Proteomes" id="UP000182811">
    <property type="component" value="Unassembled WGS sequence"/>
</dbReference>
<reference evidence="17 18" key="1">
    <citation type="submission" date="2016-08" db="EMBL/GenBank/DDBJ databases">
        <title>Genome-based comparison of Moorella thermoacetic strains.</title>
        <authorList>
            <person name="Poehlein A."/>
            <person name="Bengelsdorf F.R."/>
            <person name="Esser C."/>
            <person name="Duerre P."/>
            <person name="Daniel R."/>
        </authorList>
    </citation>
    <scope>NUCLEOTIDE SEQUENCE [LARGE SCALE GENOMIC DNA]</scope>
    <source>
        <strain evidence="17 18">DSM 21394</strain>
    </source>
</reference>
<feature type="domain" description="Histidine kinase" evidence="16">
    <location>
        <begin position="675"/>
        <end position="890"/>
    </location>
</feature>
<evidence type="ECO:0000256" key="1">
    <source>
        <dbReference type="ARBA" id="ARBA00000085"/>
    </source>
</evidence>
<comment type="subcellular location">
    <subcellularLocation>
        <location evidence="2">Membrane</location>
        <topology evidence="2">Multi-pass membrane protein</topology>
    </subcellularLocation>
</comment>
<dbReference type="Gene3D" id="3.40.50.620">
    <property type="entry name" value="HUPs"/>
    <property type="match status" value="1"/>
</dbReference>
<evidence type="ECO:0000256" key="14">
    <source>
        <dbReference type="SAM" id="MobiDB-lite"/>
    </source>
</evidence>
<dbReference type="AlphaFoldDB" id="A0A1J5NR94"/>
<dbReference type="EMBL" id="MDDC01000002">
    <property type="protein sequence ID" value="OIQ61222.1"/>
    <property type="molecule type" value="Genomic_DNA"/>
</dbReference>
<evidence type="ECO:0000256" key="6">
    <source>
        <dbReference type="ARBA" id="ARBA00022692"/>
    </source>
</evidence>
<evidence type="ECO:0000256" key="3">
    <source>
        <dbReference type="ARBA" id="ARBA00012438"/>
    </source>
</evidence>
<dbReference type="SUPFAM" id="SSF55781">
    <property type="entry name" value="GAF domain-like"/>
    <property type="match status" value="1"/>
</dbReference>
<evidence type="ECO:0000256" key="7">
    <source>
        <dbReference type="ARBA" id="ARBA00022741"/>
    </source>
</evidence>
<evidence type="ECO:0000256" key="11">
    <source>
        <dbReference type="ARBA" id="ARBA00023012"/>
    </source>
</evidence>
<dbReference type="Pfam" id="PF00582">
    <property type="entry name" value="Usp"/>
    <property type="match status" value="1"/>
</dbReference>
<dbReference type="CDD" id="cd00082">
    <property type="entry name" value="HisKA"/>
    <property type="match status" value="1"/>
</dbReference>
<dbReference type="SUPFAM" id="SSF52402">
    <property type="entry name" value="Adenine nucleotide alpha hydrolases-like"/>
    <property type="match status" value="1"/>
</dbReference>
<dbReference type="InterPro" id="IPR036890">
    <property type="entry name" value="HATPase_C_sf"/>
</dbReference>
<dbReference type="PRINTS" id="PR00344">
    <property type="entry name" value="BCTRLSENSOR"/>
</dbReference>
<dbReference type="InterPro" id="IPR003018">
    <property type="entry name" value="GAF"/>
</dbReference>
<dbReference type="InterPro" id="IPR003594">
    <property type="entry name" value="HATPase_dom"/>
</dbReference>
<evidence type="ECO:0000259" key="16">
    <source>
        <dbReference type="PROSITE" id="PS50109"/>
    </source>
</evidence>
<evidence type="ECO:0000313" key="17">
    <source>
        <dbReference type="EMBL" id="OIQ61222.1"/>
    </source>
</evidence>
<dbReference type="Gene3D" id="3.30.565.10">
    <property type="entry name" value="Histidine kinase-like ATPase, C-terminal domain"/>
    <property type="match status" value="1"/>
</dbReference>
<dbReference type="Pfam" id="PF02702">
    <property type="entry name" value="KdpD"/>
    <property type="match status" value="1"/>
</dbReference>
<proteinExistence type="predicted"/>
<dbReference type="GO" id="GO:0005737">
    <property type="term" value="C:cytoplasm"/>
    <property type="evidence" value="ECO:0007669"/>
    <property type="project" value="UniProtKB-ARBA"/>
</dbReference>
<dbReference type="InterPro" id="IPR052023">
    <property type="entry name" value="Histidine_kinase_KdpD"/>
</dbReference>
<dbReference type="SUPFAM" id="SSF55874">
    <property type="entry name" value="ATPase domain of HSP90 chaperone/DNA topoisomerase II/histidine kinase"/>
    <property type="match status" value="1"/>
</dbReference>
<dbReference type="GO" id="GO:0005524">
    <property type="term" value="F:ATP binding"/>
    <property type="evidence" value="ECO:0007669"/>
    <property type="project" value="UniProtKB-KW"/>
</dbReference>
<dbReference type="GO" id="GO:0042802">
    <property type="term" value="F:identical protein binding"/>
    <property type="evidence" value="ECO:0007669"/>
    <property type="project" value="UniProtKB-ARBA"/>
</dbReference>
<evidence type="ECO:0000256" key="10">
    <source>
        <dbReference type="ARBA" id="ARBA00022989"/>
    </source>
</evidence>
<dbReference type="InterPro" id="IPR006016">
    <property type="entry name" value="UspA"/>
</dbReference>
<evidence type="ECO:0000256" key="13">
    <source>
        <dbReference type="ARBA" id="ARBA00057300"/>
    </source>
</evidence>
<dbReference type="InterPro" id="IPR025201">
    <property type="entry name" value="KdpD_TM"/>
</dbReference>
<keyword evidence="7" id="KW-0547">Nucleotide-binding</keyword>
<dbReference type="Pfam" id="PF02518">
    <property type="entry name" value="HATPase_c"/>
    <property type="match status" value="1"/>
</dbReference>
<keyword evidence="8" id="KW-0418">Kinase</keyword>
<dbReference type="PANTHER" id="PTHR45569:SF1">
    <property type="entry name" value="SENSOR PROTEIN KDPD"/>
    <property type="match status" value="1"/>
</dbReference>
<dbReference type="SMART" id="SM00388">
    <property type="entry name" value="HisKA"/>
    <property type="match status" value="1"/>
</dbReference>
<dbReference type="InterPro" id="IPR003661">
    <property type="entry name" value="HisK_dim/P_dom"/>
</dbReference>
<dbReference type="InterPro" id="IPR036097">
    <property type="entry name" value="HisK_dim/P_sf"/>
</dbReference>
<dbReference type="Gene3D" id="3.40.50.300">
    <property type="entry name" value="P-loop containing nucleotide triphosphate hydrolases"/>
    <property type="match status" value="1"/>
</dbReference>
<feature type="transmembrane region" description="Helical" evidence="15">
    <location>
        <begin position="400"/>
        <end position="419"/>
    </location>
</feature>
<dbReference type="Pfam" id="PF00512">
    <property type="entry name" value="HisKA"/>
    <property type="match status" value="1"/>
</dbReference>
<evidence type="ECO:0000313" key="18">
    <source>
        <dbReference type="Proteomes" id="UP000182811"/>
    </source>
</evidence>
<sequence>MERENEARRPDPDDLLAEVKAGSRGRLTIFLGAAAGVGKTYAMLEAAHERQADGVDVVIGWVETHGRPETEALVRGLSIIPPREPVYRGKVFREMDLDALLQRRPQLALVDELAHTNIPGSRHTRRYQDVEELLAAGINVYTTLNIQHVESLNDIVAQITGIRVQETVPDRLLEEADQIQLIDIPPEELIDRLKEGKVYVPPQAERALQKFFRPGNINALRELALRYTARRVEGQLDHYMRLHGIAGPWPVGERVMACVSPSPFSAQVIRTARRMAAGLKAEWLAVYVETPEHLPADENRRDQLARNLHLAEELGAEVIALTGDDVAEELLAVARRKNVTQIVIGKPLHPRWEELWRGSLVDKIIRGSQGISVHIIPGKTRPREGHRAPGWRYRPRASSWPYAGVLVAVMLVTVLVKTLQPVFDLTNIALAYVLPVLFSAARWGRGPSILASVLGVLAFDFFFVPPVLSFTVSDLRYLLSFVVYLVVAVITSTMATRLKAQAENARRRETRTAALYALSRKMAAETDIEGILKTVVKTVAETIDGEAVIFMPDATGKLAARATAFSPPEKWLDSNEYAVAGWVFTHGQLAGRGTDTLAGADGLYLPLKAEENNLGVLGLKLTHPERHLAPEQRRLLEAFASLAALAILRLQLTAEAQQARCLAASEKLRTALFNSISHDLRTPLASITAAVTGLLEGDEVYHPEARQALLQTIKEGARRLNRLVGNLLDMARLESGMLQLKQEWCDLEDIIGVALGQLRETLQDRPLEVNIPPELPLVKVDFTLIEQVLVNLLENAVKYSPPGSKIDIEVRREGKELQVAIADRGAGIPEGDRERVFDKFYRLQSPRHVSGTGLGLSICKGIIEAHGGKIRAERRPGGGSVFSFSLPLAEQPPGLVPSAGGGGQGDR</sequence>
<dbReference type="CDD" id="cd01987">
    <property type="entry name" value="USP_KdpD-like"/>
    <property type="match status" value="1"/>
</dbReference>
<dbReference type="CDD" id="cd00075">
    <property type="entry name" value="HATPase"/>
    <property type="match status" value="1"/>
</dbReference>
<dbReference type="GO" id="GO:0005886">
    <property type="term" value="C:plasma membrane"/>
    <property type="evidence" value="ECO:0007669"/>
    <property type="project" value="TreeGrafter"/>
</dbReference>
<keyword evidence="10 15" id="KW-1133">Transmembrane helix</keyword>
<name>A0A1J5NR94_NEOTH</name>
<feature type="transmembrane region" description="Helical" evidence="15">
    <location>
        <begin position="477"/>
        <end position="498"/>
    </location>
</feature>
<dbReference type="InterPro" id="IPR004358">
    <property type="entry name" value="Sig_transdc_His_kin-like_C"/>
</dbReference>